<evidence type="ECO:0000259" key="8">
    <source>
        <dbReference type="PROSITE" id="PS50928"/>
    </source>
</evidence>
<comment type="subcellular location">
    <subcellularLocation>
        <location evidence="1 7">Cell membrane</location>
        <topology evidence="1 7">Multi-pass membrane protein</topology>
    </subcellularLocation>
</comment>
<dbReference type="RefSeq" id="WP_216239067.1">
    <property type="nucleotide sequence ID" value="NZ_JABACJ020000001.1"/>
</dbReference>
<feature type="transmembrane region" description="Helical" evidence="7">
    <location>
        <begin position="107"/>
        <end position="127"/>
    </location>
</feature>
<comment type="similarity">
    <text evidence="7">Belongs to the binding-protein-dependent transport system permease family.</text>
</comment>
<dbReference type="InterPro" id="IPR000515">
    <property type="entry name" value="MetI-like"/>
</dbReference>
<proteinExistence type="inferred from homology"/>
<keyword evidence="6 7" id="KW-0472">Membrane</keyword>
<accession>A0ABS6D0A7</accession>
<gene>
    <name evidence="9" type="ORF">HGO97_002390</name>
</gene>
<keyword evidence="4 7" id="KW-0812">Transmembrane</keyword>
<dbReference type="EMBL" id="JABACJ020000001">
    <property type="protein sequence ID" value="MBU3874661.1"/>
    <property type="molecule type" value="Genomic_DNA"/>
</dbReference>
<sequence>MMKKNKKLIWSIAFILPALALLCVFLLYPVCQAVYLSFFKWTGIASAKPIFIGLDNYVKIFHSPNFWLSLRNSLLFMAGGFLVLMPLSFLLAKIITSKIMGVRFFKVSYYLPVMLPVAAVGLIWVYMLQPDWGLVNSLLEKIGLTSWAINWLGEKTVNVICIVLVNEWIFAGFNMLIFAAGLVSIPSDVYESAKIDGANKTKTLFYITLPLMKESFKVFSVLCVCGCLKTFDLVFTMTGGGPNHSSEVPATLLYMEAFGSKNFGRGNAIGVVILVLGLALSLGLNKILKSDD</sequence>
<dbReference type="CDD" id="cd06261">
    <property type="entry name" value="TM_PBP2"/>
    <property type="match status" value="1"/>
</dbReference>
<dbReference type="Pfam" id="PF00528">
    <property type="entry name" value="BPD_transp_1"/>
    <property type="match status" value="1"/>
</dbReference>
<dbReference type="Proteomes" id="UP000723714">
    <property type="component" value="Unassembled WGS sequence"/>
</dbReference>
<comment type="caution">
    <text evidence="9">The sequence shown here is derived from an EMBL/GenBank/DDBJ whole genome shotgun (WGS) entry which is preliminary data.</text>
</comment>
<organism evidence="9 10">
    <name type="scientific">Faecalicatena faecalis</name>
    <dbReference type="NCBI Taxonomy" id="2726362"/>
    <lineage>
        <taxon>Bacteria</taxon>
        <taxon>Bacillati</taxon>
        <taxon>Bacillota</taxon>
        <taxon>Clostridia</taxon>
        <taxon>Lachnospirales</taxon>
        <taxon>Lachnospiraceae</taxon>
        <taxon>Faecalicatena</taxon>
    </lineage>
</organism>
<evidence type="ECO:0000313" key="10">
    <source>
        <dbReference type="Proteomes" id="UP000723714"/>
    </source>
</evidence>
<dbReference type="PANTHER" id="PTHR30193:SF37">
    <property type="entry name" value="INNER MEMBRANE ABC TRANSPORTER PERMEASE PROTEIN YCJO"/>
    <property type="match status" value="1"/>
</dbReference>
<reference evidence="9 10" key="1">
    <citation type="submission" date="2021-06" db="EMBL/GenBank/DDBJ databases">
        <title>Faecalicatena sp. nov. isolated from porcine feces.</title>
        <authorList>
            <person name="Oh B.S."/>
            <person name="Lee J.H."/>
        </authorList>
    </citation>
    <scope>NUCLEOTIDE SEQUENCE [LARGE SCALE GENOMIC DNA]</scope>
    <source>
        <strain evidence="9 10">AGMB00832</strain>
    </source>
</reference>
<evidence type="ECO:0000256" key="5">
    <source>
        <dbReference type="ARBA" id="ARBA00022989"/>
    </source>
</evidence>
<evidence type="ECO:0000256" key="7">
    <source>
        <dbReference type="RuleBase" id="RU363032"/>
    </source>
</evidence>
<keyword evidence="2 7" id="KW-0813">Transport</keyword>
<keyword evidence="5 7" id="KW-1133">Transmembrane helix</keyword>
<evidence type="ECO:0000313" key="9">
    <source>
        <dbReference type="EMBL" id="MBU3874661.1"/>
    </source>
</evidence>
<feature type="domain" description="ABC transmembrane type-1" evidence="8">
    <location>
        <begin position="70"/>
        <end position="284"/>
    </location>
</feature>
<evidence type="ECO:0000256" key="6">
    <source>
        <dbReference type="ARBA" id="ARBA00023136"/>
    </source>
</evidence>
<dbReference type="InterPro" id="IPR051393">
    <property type="entry name" value="ABC_transporter_permease"/>
</dbReference>
<feature type="transmembrane region" description="Helical" evidence="7">
    <location>
        <begin position="268"/>
        <end position="288"/>
    </location>
</feature>
<dbReference type="PROSITE" id="PS50928">
    <property type="entry name" value="ABC_TM1"/>
    <property type="match status" value="1"/>
</dbReference>
<name>A0ABS6D0A7_9FIRM</name>
<protein>
    <submittedName>
        <fullName evidence="9">Sugar ABC transporter permease</fullName>
    </submittedName>
</protein>
<evidence type="ECO:0000256" key="1">
    <source>
        <dbReference type="ARBA" id="ARBA00004651"/>
    </source>
</evidence>
<evidence type="ECO:0000256" key="4">
    <source>
        <dbReference type="ARBA" id="ARBA00022692"/>
    </source>
</evidence>
<dbReference type="PANTHER" id="PTHR30193">
    <property type="entry name" value="ABC TRANSPORTER PERMEASE PROTEIN"/>
    <property type="match status" value="1"/>
</dbReference>
<keyword evidence="10" id="KW-1185">Reference proteome</keyword>
<evidence type="ECO:0000256" key="3">
    <source>
        <dbReference type="ARBA" id="ARBA00022475"/>
    </source>
</evidence>
<evidence type="ECO:0000256" key="2">
    <source>
        <dbReference type="ARBA" id="ARBA00022448"/>
    </source>
</evidence>
<keyword evidence="3" id="KW-1003">Cell membrane</keyword>
<feature type="transmembrane region" description="Helical" evidence="7">
    <location>
        <begin position="74"/>
        <end position="95"/>
    </location>
</feature>
<feature type="transmembrane region" description="Helical" evidence="7">
    <location>
        <begin position="157"/>
        <end position="185"/>
    </location>
</feature>